<sequence>MILHDFQDLAAQIKHYQSEVNEITEKNRELVLDSAHLSPKLFRKHYLPESAYNDYFSAAQIHHRVGSPLPASSPLFYETLPTFELDAPRAFNAAPVASGSRNVLDLPTDSSPTRKETSLPGAPGLSLDLPRKIPPPKKDTIPRPTWSDGTPNKTVPGKPVASHSPGVSQGKNGFFRQSETLEAPGESVSTSGYVTAPSSARSVGAGPAPVIKGSREAQSYGATESGPKVSLKTKDVQSEKLLKETKNRDRFVDAESALPTQTVPQRFSSTASSQPGRGETLANPSSLRAVIPARAIGASSTAGCHLLSPGGSEVDTQTSRRLVTVADPLSPSSPKHTSSLDSGLDTGTNVSLTSDPQRQVNQATSVSSVVERLAAAMAASAPTRTPPAGARPTELLRMGASTESLSSPRAQTVGTMSPRGDSADNLVRQRSPFNSSQSTQQGSSLQDSFHSLMSSPRIAAPGDSPRQQQRPSSPRTEASESSLTASARSPRFRDVSATSTPRSAVTQVITGTVGTRDVWADLDLDLDTPGKSTPKEDLITDKVLSSRLTQPRSDLSSEIKALYIPSSHRPMAKVFNELSLLQPSTFSGPSSKTPNTATIAIDPLSSLSPHSSSTPKDVKAPSSTTNPGHAQKCPKSLPARPEVSASVKVAQSPSPLISSTSTPTGPKSNFLLSRSKDSASIVRASYPVKQVVTPVPVNSSHATTDRSPAPVKVSISSPTLQTKTNGAMPDPLKSNYCPSSGQSVGNTFSASQRVTSLSVTEDRTISVSAFSPLAVPKFALPSHPVTVALADQASSTKSSGTGTRVVRPVSTKSSPSTSLTLVRLDGAVGSDVAAKPGLTPLRSWGTLKLAEARVSSSDPTLGDCRDVKVKDPTWSTLQEQASLNGYHNLYCIILSAVAVGKQHACHDSGGLSRSRKLFT</sequence>
<accession>A0AAE1CNC3</accession>
<reference evidence="3" key="1">
    <citation type="journal article" date="2023" name="G3 (Bethesda)">
        <title>A reference genome for the long-term kleptoplast-retaining sea slug Elysia crispata morphotype clarki.</title>
        <authorList>
            <person name="Eastman K.E."/>
            <person name="Pendleton A.L."/>
            <person name="Shaikh M.A."/>
            <person name="Suttiyut T."/>
            <person name="Ogas R."/>
            <person name="Tomko P."/>
            <person name="Gavelis G."/>
            <person name="Widhalm J.R."/>
            <person name="Wisecaver J.H."/>
        </authorList>
    </citation>
    <scope>NUCLEOTIDE SEQUENCE</scope>
    <source>
        <strain evidence="3">ECLA1</strain>
    </source>
</reference>
<comment type="caution">
    <text evidence="3">The sequence shown here is derived from an EMBL/GenBank/DDBJ whole genome shotgun (WGS) entry which is preliminary data.</text>
</comment>
<feature type="compositionally biased region" description="Low complexity" evidence="2">
    <location>
        <begin position="652"/>
        <end position="664"/>
    </location>
</feature>
<name>A0AAE1CNC3_9GAST</name>
<feature type="region of interest" description="Disordered" evidence="2">
    <location>
        <begin position="246"/>
        <end position="285"/>
    </location>
</feature>
<keyword evidence="1" id="KW-0175">Coiled coil</keyword>
<feature type="compositionally biased region" description="Low complexity" evidence="2">
    <location>
        <begin position="603"/>
        <end position="613"/>
    </location>
</feature>
<protein>
    <submittedName>
        <fullName evidence="3">Uncharacterized protein</fullName>
    </submittedName>
</protein>
<proteinExistence type="predicted"/>
<feature type="compositionally biased region" description="Low complexity" evidence="2">
    <location>
        <begin position="435"/>
        <end position="448"/>
    </location>
</feature>
<feature type="compositionally biased region" description="Polar residues" evidence="2">
    <location>
        <begin position="401"/>
        <end position="415"/>
    </location>
</feature>
<feature type="region of interest" description="Disordered" evidence="2">
    <location>
        <begin position="326"/>
        <end position="366"/>
    </location>
</feature>
<keyword evidence="4" id="KW-1185">Reference proteome</keyword>
<feature type="compositionally biased region" description="Polar residues" evidence="2">
    <location>
        <begin position="792"/>
        <end position="802"/>
    </location>
</feature>
<feature type="region of interest" description="Disordered" evidence="2">
    <location>
        <begin position="400"/>
        <end position="503"/>
    </location>
</feature>
<dbReference type="AlphaFoldDB" id="A0AAE1CNC3"/>
<feature type="coiled-coil region" evidence="1">
    <location>
        <begin position="6"/>
        <end position="33"/>
    </location>
</feature>
<organism evidence="3 4">
    <name type="scientific">Elysia crispata</name>
    <name type="common">lettuce slug</name>
    <dbReference type="NCBI Taxonomy" id="231223"/>
    <lineage>
        <taxon>Eukaryota</taxon>
        <taxon>Metazoa</taxon>
        <taxon>Spiralia</taxon>
        <taxon>Lophotrochozoa</taxon>
        <taxon>Mollusca</taxon>
        <taxon>Gastropoda</taxon>
        <taxon>Heterobranchia</taxon>
        <taxon>Euthyneura</taxon>
        <taxon>Panpulmonata</taxon>
        <taxon>Sacoglossa</taxon>
        <taxon>Placobranchoidea</taxon>
        <taxon>Plakobranchidae</taxon>
        <taxon>Elysia</taxon>
    </lineage>
</organism>
<feature type="region of interest" description="Disordered" evidence="2">
    <location>
        <begin position="791"/>
        <end position="814"/>
    </location>
</feature>
<evidence type="ECO:0000256" key="2">
    <source>
        <dbReference type="SAM" id="MobiDB-lite"/>
    </source>
</evidence>
<evidence type="ECO:0000313" key="4">
    <source>
        <dbReference type="Proteomes" id="UP001283361"/>
    </source>
</evidence>
<feature type="compositionally biased region" description="Polar residues" evidence="2">
    <location>
        <begin position="165"/>
        <end position="180"/>
    </location>
</feature>
<feature type="compositionally biased region" description="Low complexity" evidence="2">
    <location>
        <begin position="803"/>
        <end position="814"/>
    </location>
</feature>
<evidence type="ECO:0000313" key="3">
    <source>
        <dbReference type="EMBL" id="KAK3716916.1"/>
    </source>
</evidence>
<evidence type="ECO:0000256" key="1">
    <source>
        <dbReference type="SAM" id="Coils"/>
    </source>
</evidence>
<dbReference type="Proteomes" id="UP001283361">
    <property type="component" value="Unassembled WGS sequence"/>
</dbReference>
<feature type="compositionally biased region" description="Polar residues" evidence="2">
    <location>
        <begin position="187"/>
        <end position="201"/>
    </location>
</feature>
<feature type="region of interest" description="Disordered" evidence="2">
    <location>
        <begin position="602"/>
        <end position="672"/>
    </location>
</feature>
<feature type="compositionally biased region" description="Polar residues" evidence="2">
    <location>
        <begin position="330"/>
        <end position="366"/>
    </location>
</feature>
<feature type="compositionally biased region" description="Polar residues" evidence="2">
    <location>
        <begin position="258"/>
        <end position="275"/>
    </location>
</feature>
<dbReference type="EMBL" id="JAWDGP010007464">
    <property type="protein sequence ID" value="KAK3716916.1"/>
    <property type="molecule type" value="Genomic_DNA"/>
</dbReference>
<feature type="compositionally biased region" description="Low complexity" evidence="2">
    <location>
        <begin position="464"/>
        <end position="489"/>
    </location>
</feature>
<feature type="region of interest" description="Disordered" evidence="2">
    <location>
        <begin position="97"/>
        <end position="234"/>
    </location>
</feature>
<gene>
    <name evidence="3" type="ORF">RRG08_026708</name>
</gene>